<keyword evidence="3 14" id="KW-0716">Sensory transduction</keyword>
<evidence type="ECO:0000256" key="3">
    <source>
        <dbReference type="ARBA" id="ARBA00022606"/>
    </source>
</evidence>
<dbReference type="InterPro" id="IPR050939">
    <property type="entry name" value="Olfactory_GPCR1"/>
</dbReference>
<dbReference type="GO" id="GO:0005886">
    <property type="term" value="C:plasma membrane"/>
    <property type="evidence" value="ECO:0007669"/>
    <property type="project" value="UniProtKB-SubCell"/>
</dbReference>
<keyword evidence="10 13" id="KW-0675">Receptor</keyword>
<evidence type="ECO:0000256" key="14">
    <source>
        <dbReference type="RuleBase" id="RU363047"/>
    </source>
</evidence>
<dbReference type="GO" id="GO:0004984">
    <property type="term" value="F:olfactory receptor activity"/>
    <property type="evidence" value="ECO:0007669"/>
    <property type="project" value="InterPro"/>
</dbReference>
<dbReference type="Gene3D" id="1.20.1070.10">
    <property type="entry name" value="Rhodopsin 7-helix transmembrane proteins"/>
    <property type="match status" value="1"/>
</dbReference>
<evidence type="ECO:0000256" key="11">
    <source>
        <dbReference type="ARBA" id="ARBA00023180"/>
    </source>
</evidence>
<evidence type="ECO:0000256" key="4">
    <source>
        <dbReference type="ARBA" id="ARBA00022692"/>
    </source>
</evidence>
<evidence type="ECO:0000256" key="1">
    <source>
        <dbReference type="ARBA" id="ARBA00004651"/>
    </source>
</evidence>
<feature type="transmembrane region" description="Helical" evidence="14">
    <location>
        <begin position="193"/>
        <end position="214"/>
    </location>
</feature>
<keyword evidence="2 14" id="KW-1003">Cell membrane</keyword>
<evidence type="ECO:0000256" key="5">
    <source>
        <dbReference type="ARBA" id="ARBA00022725"/>
    </source>
</evidence>
<dbReference type="OrthoDB" id="5950740at2759"/>
<dbReference type="InterPro" id="IPR000725">
    <property type="entry name" value="Olfact_rcpt"/>
</dbReference>
<proteinExistence type="inferred from homology"/>
<evidence type="ECO:0000313" key="17">
    <source>
        <dbReference type="Proteomes" id="UP000886611"/>
    </source>
</evidence>
<dbReference type="GO" id="GO:0004930">
    <property type="term" value="F:G protein-coupled receptor activity"/>
    <property type="evidence" value="ECO:0007669"/>
    <property type="project" value="UniProtKB-KW"/>
</dbReference>
<feature type="transmembrane region" description="Helical" evidence="14">
    <location>
        <begin position="235"/>
        <end position="259"/>
    </location>
</feature>
<dbReference type="PANTHER" id="PTHR24242:SF359">
    <property type="entry name" value="ODORANT RECEPTOR-RELATED"/>
    <property type="match status" value="1"/>
</dbReference>
<evidence type="ECO:0000256" key="6">
    <source>
        <dbReference type="ARBA" id="ARBA00022989"/>
    </source>
</evidence>
<reference evidence="16 17" key="1">
    <citation type="journal article" date="2021" name="Cell">
        <title>Tracing the genetic footprints of vertebrate landing in non-teleost ray-finned fishes.</title>
        <authorList>
            <person name="Bi X."/>
            <person name="Wang K."/>
            <person name="Yang L."/>
            <person name="Pan H."/>
            <person name="Jiang H."/>
            <person name="Wei Q."/>
            <person name="Fang M."/>
            <person name="Yu H."/>
            <person name="Zhu C."/>
            <person name="Cai Y."/>
            <person name="He Y."/>
            <person name="Gan X."/>
            <person name="Zeng H."/>
            <person name="Yu D."/>
            <person name="Zhu Y."/>
            <person name="Jiang H."/>
            <person name="Qiu Q."/>
            <person name="Yang H."/>
            <person name="Zhang Y.E."/>
            <person name="Wang W."/>
            <person name="Zhu M."/>
            <person name="He S."/>
            <person name="Zhang G."/>
        </authorList>
    </citation>
    <scope>NUCLEOTIDE SEQUENCE [LARGE SCALE GENOMIC DNA]</scope>
    <source>
        <strain evidence="16">Bchr_013</strain>
    </source>
</reference>
<dbReference type="AlphaFoldDB" id="A0A8X7WXM6"/>
<dbReference type="SMART" id="SM01381">
    <property type="entry name" value="7TM_GPCR_Srsx"/>
    <property type="match status" value="1"/>
</dbReference>
<keyword evidence="12 13" id="KW-0807">Transducer</keyword>
<evidence type="ECO:0000313" key="16">
    <source>
        <dbReference type="EMBL" id="KAG2457219.1"/>
    </source>
</evidence>
<comment type="caution">
    <text evidence="16">The sequence shown here is derived from an EMBL/GenBank/DDBJ whole genome shotgun (WGS) entry which is preliminary data.</text>
</comment>
<dbReference type="PANTHER" id="PTHR24242">
    <property type="entry name" value="G-PROTEIN COUPLED RECEPTOR"/>
    <property type="match status" value="1"/>
</dbReference>
<evidence type="ECO:0000256" key="13">
    <source>
        <dbReference type="RuleBase" id="RU000688"/>
    </source>
</evidence>
<sequence length="313" mass="34703">MNTSMESVSEFVLHCVIDSSQRNYTIAALIFIYLMSICSNLLVFLVIVQNNQLQTPMFLLIATLAILDMLNSSNLIPRMVAILISDYLAVPYGPCILQIDVEAHILVVGTLVISLMAADRYVAVVYPLRYPSVITNQTVLVCILLTNVISVIFIIPLTVLLTELPFCQGNILSSCFCDYSAMVQKSCTEDPRYLSYLSGLTVLFVIGPLLLILSSYLRITLAALQISSVEERKKVFSTCLTHLLVVCTIYIPLILSYLLPGTGIILSTEAYNTLVIVGNTVPPTLNPIIYSFRNKEIKTSLYKFFMRKTAGGN</sequence>
<dbReference type="SUPFAM" id="SSF81321">
    <property type="entry name" value="Family A G protein-coupled receptor-like"/>
    <property type="match status" value="1"/>
</dbReference>
<comment type="similarity">
    <text evidence="13">Belongs to the G-protein coupled receptor 1 family.</text>
</comment>
<dbReference type="InterPro" id="IPR000276">
    <property type="entry name" value="GPCR_Rhodpsn"/>
</dbReference>
<organism evidence="16 17">
    <name type="scientific">Polypterus senegalus</name>
    <name type="common">Senegal bichir</name>
    <dbReference type="NCBI Taxonomy" id="55291"/>
    <lineage>
        <taxon>Eukaryota</taxon>
        <taxon>Metazoa</taxon>
        <taxon>Chordata</taxon>
        <taxon>Craniata</taxon>
        <taxon>Vertebrata</taxon>
        <taxon>Euteleostomi</taxon>
        <taxon>Actinopterygii</taxon>
        <taxon>Polypteriformes</taxon>
        <taxon>Polypteridae</taxon>
        <taxon>Polypterus</taxon>
    </lineage>
</organism>
<dbReference type="PROSITE" id="PS50262">
    <property type="entry name" value="G_PROTEIN_RECEP_F1_2"/>
    <property type="match status" value="1"/>
</dbReference>
<dbReference type="Proteomes" id="UP000886611">
    <property type="component" value="Unassembled WGS sequence"/>
</dbReference>
<dbReference type="EMBL" id="JAATIS010008602">
    <property type="protein sequence ID" value="KAG2457219.1"/>
    <property type="molecule type" value="Genomic_DNA"/>
</dbReference>
<feature type="transmembrane region" description="Helical" evidence="14">
    <location>
        <begin position="105"/>
        <end position="126"/>
    </location>
</feature>
<dbReference type="PRINTS" id="PR00245">
    <property type="entry name" value="OLFACTORYR"/>
</dbReference>
<evidence type="ECO:0000256" key="7">
    <source>
        <dbReference type="ARBA" id="ARBA00023040"/>
    </source>
</evidence>
<keyword evidence="5 14" id="KW-0552">Olfaction</keyword>
<protein>
    <recommendedName>
        <fullName evidence="14">Olfactory receptor</fullName>
    </recommendedName>
</protein>
<evidence type="ECO:0000256" key="10">
    <source>
        <dbReference type="ARBA" id="ARBA00023170"/>
    </source>
</evidence>
<keyword evidence="4 13" id="KW-0812">Transmembrane</keyword>
<keyword evidence="8 14" id="KW-0472">Membrane</keyword>
<keyword evidence="7 13" id="KW-0297">G-protein coupled receptor</keyword>
<keyword evidence="11" id="KW-0325">Glycoprotein</keyword>
<dbReference type="PRINTS" id="PR00237">
    <property type="entry name" value="GPCRRHODOPSN"/>
</dbReference>
<feature type="non-terminal residue" evidence="16">
    <location>
        <position position="1"/>
    </location>
</feature>
<evidence type="ECO:0000256" key="2">
    <source>
        <dbReference type="ARBA" id="ARBA00022475"/>
    </source>
</evidence>
<keyword evidence="17" id="KW-1185">Reference proteome</keyword>
<dbReference type="InterPro" id="IPR017452">
    <property type="entry name" value="GPCR_Rhodpsn_7TM"/>
</dbReference>
<evidence type="ECO:0000256" key="9">
    <source>
        <dbReference type="ARBA" id="ARBA00023157"/>
    </source>
</evidence>
<feature type="transmembrane region" description="Helical" evidence="14">
    <location>
        <begin position="53"/>
        <end position="70"/>
    </location>
</feature>
<name>A0A8X7WXM6_POLSE</name>
<feature type="non-terminal residue" evidence="16">
    <location>
        <position position="313"/>
    </location>
</feature>
<accession>A0A8X7WXM6</accession>
<comment type="subcellular location">
    <subcellularLocation>
        <location evidence="1 14">Cell membrane</location>
        <topology evidence="1 14">Multi-pass membrane protein</topology>
    </subcellularLocation>
</comment>
<evidence type="ECO:0000256" key="12">
    <source>
        <dbReference type="ARBA" id="ARBA00023224"/>
    </source>
</evidence>
<feature type="transmembrane region" description="Helical" evidence="14">
    <location>
        <begin position="138"/>
        <end position="161"/>
    </location>
</feature>
<evidence type="ECO:0000259" key="15">
    <source>
        <dbReference type="PROSITE" id="PS50262"/>
    </source>
</evidence>
<gene>
    <name evidence="16" type="primary">Or2aj1_0</name>
    <name evidence="16" type="ORF">GTO96_0012678</name>
</gene>
<feature type="transmembrane region" description="Helical" evidence="14">
    <location>
        <begin position="26"/>
        <end position="47"/>
    </location>
</feature>
<dbReference type="PROSITE" id="PS00237">
    <property type="entry name" value="G_PROTEIN_RECEP_F1_1"/>
    <property type="match status" value="1"/>
</dbReference>
<dbReference type="Pfam" id="PF13853">
    <property type="entry name" value="7tm_4"/>
    <property type="match status" value="1"/>
</dbReference>
<keyword evidence="9" id="KW-1015">Disulfide bond</keyword>
<feature type="domain" description="G-protein coupled receptors family 1 profile" evidence="15">
    <location>
        <begin position="39"/>
        <end position="290"/>
    </location>
</feature>
<keyword evidence="6 14" id="KW-1133">Transmembrane helix</keyword>
<evidence type="ECO:0000256" key="8">
    <source>
        <dbReference type="ARBA" id="ARBA00023136"/>
    </source>
</evidence>